<dbReference type="SMART" id="SM00801">
    <property type="entry name" value="dDENN"/>
    <property type="match status" value="1"/>
</dbReference>
<dbReference type="PANTHER" id="PTHR12296:SF30">
    <property type="entry name" value="DENN DOMAIN-CONTAINING PROTEIN CRAG"/>
    <property type="match status" value="1"/>
</dbReference>
<feature type="domain" description="MABP" evidence="4">
    <location>
        <begin position="55"/>
        <end position="210"/>
    </location>
</feature>
<dbReference type="PANTHER" id="PTHR12296">
    <property type="entry name" value="DENN DOMAIN-CONTAINING PROTEIN 4"/>
    <property type="match status" value="1"/>
</dbReference>
<organism evidence="5 6">
    <name type="scientific">Calicophoron daubneyi</name>
    <name type="common">Rumen fluke</name>
    <name type="synonym">Paramphistomum daubneyi</name>
    <dbReference type="NCBI Taxonomy" id="300641"/>
    <lineage>
        <taxon>Eukaryota</taxon>
        <taxon>Metazoa</taxon>
        <taxon>Spiralia</taxon>
        <taxon>Lophotrochozoa</taxon>
        <taxon>Platyhelminthes</taxon>
        <taxon>Trematoda</taxon>
        <taxon>Digenea</taxon>
        <taxon>Plagiorchiida</taxon>
        <taxon>Pronocephalata</taxon>
        <taxon>Paramphistomoidea</taxon>
        <taxon>Paramphistomidae</taxon>
        <taxon>Calicophoron</taxon>
    </lineage>
</organism>
<gene>
    <name evidence="5" type="ORF">CDAUBV1_LOCUS168</name>
</gene>
<feature type="compositionally biased region" description="Basic and acidic residues" evidence="2">
    <location>
        <begin position="1493"/>
        <end position="1513"/>
    </location>
</feature>
<dbReference type="InterPro" id="IPR001194">
    <property type="entry name" value="cDENN_dom"/>
</dbReference>
<feature type="region of interest" description="Disordered" evidence="2">
    <location>
        <begin position="1182"/>
        <end position="1287"/>
    </location>
</feature>
<dbReference type="Gene3D" id="2.100.10.50">
    <property type="match status" value="1"/>
</dbReference>
<feature type="domain" description="UDENN" evidence="3">
    <location>
        <begin position="256"/>
        <end position="743"/>
    </location>
</feature>
<protein>
    <submittedName>
        <fullName evidence="5">Uncharacterized protein</fullName>
    </submittedName>
</protein>
<feature type="region of interest" description="Disordered" evidence="2">
    <location>
        <begin position="1568"/>
        <end position="1592"/>
    </location>
</feature>
<dbReference type="Gene3D" id="3.40.50.11500">
    <property type="match status" value="1"/>
</dbReference>
<feature type="compositionally biased region" description="Low complexity" evidence="2">
    <location>
        <begin position="757"/>
        <end position="774"/>
    </location>
</feature>
<dbReference type="InterPro" id="IPR037516">
    <property type="entry name" value="Tripartite_DENN"/>
</dbReference>
<evidence type="ECO:0000256" key="1">
    <source>
        <dbReference type="ARBA" id="ARBA00022658"/>
    </source>
</evidence>
<dbReference type="Pfam" id="PF03456">
    <property type="entry name" value="uDENN"/>
    <property type="match status" value="1"/>
</dbReference>
<dbReference type="InterPro" id="IPR023341">
    <property type="entry name" value="MABP"/>
</dbReference>
<dbReference type="Pfam" id="PF02141">
    <property type="entry name" value="DENN"/>
    <property type="match status" value="1"/>
</dbReference>
<dbReference type="GO" id="GO:0031410">
    <property type="term" value="C:cytoplasmic vesicle"/>
    <property type="evidence" value="ECO:0007669"/>
    <property type="project" value="TreeGrafter"/>
</dbReference>
<dbReference type="InterPro" id="IPR005112">
    <property type="entry name" value="dDENN_dom"/>
</dbReference>
<feature type="compositionally biased region" description="Polar residues" evidence="2">
    <location>
        <begin position="266"/>
        <end position="279"/>
    </location>
</feature>
<feature type="compositionally biased region" description="Polar residues" evidence="2">
    <location>
        <begin position="1570"/>
        <end position="1579"/>
    </location>
</feature>
<name>A0AAV2SVP9_CALDB</name>
<feature type="region of interest" description="Disordered" evidence="2">
    <location>
        <begin position="239"/>
        <end position="279"/>
    </location>
</feature>
<feature type="compositionally biased region" description="Low complexity" evidence="2">
    <location>
        <begin position="1452"/>
        <end position="1467"/>
    </location>
</feature>
<evidence type="ECO:0000313" key="5">
    <source>
        <dbReference type="EMBL" id="CAL5129222.1"/>
    </source>
</evidence>
<dbReference type="GO" id="GO:0005085">
    <property type="term" value="F:guanyl-nucleotide exchange factor activity"/>
    <property type="evidence" value="ECO:0007669"/>
    <property type="project" value="UniProtKB-KW"/>
</dbReference>
<feature type="compositionally biased region" description="Polar residues" evidence="2">
    <location>
        <begin position="1204"/>
        <end position="1219"/>
    </location>
</feature>
<proteinExistence type="predicted"/>
<evidence type="ECO:0000259" key="3">
    <source>
        <dbReference type="PROSITE" id="PS50211"/>
    </source>
</evidence>
<dbReference type="PROSITE" id="PS50211">
    <property type="entry name" value="DENN"/>
    <property type="match status" value="1"/>
</dbReference>
<evidence type="ECO:0000313" key="6">
    <source>
        <dbReference type="Proteomes" id="UP001497525"/>
    </source>
</evidence>
<dbReference type="Proteomes" id="UP001497525">
    <property type="component" value="Unassembled WGS sequence"/>
</dbReference>
<dbReference type="EMBL" id="CAXLJL010000001">
    <property type="protein sequence ID" value="CAL5129222.1"/>
    <property type="molecule type" value="Genomic_DNA"/>
</dbReference>
<feature type="region of interest" description="Disordered" evidence="2">
    <location>
        <begin position="1307"/>
        <end position="1363"/>
    </location>
</feature>
<dbReference type="SMART" id="SM00800">
    <property type="entry name" value="uDENN"/>
    <property type="match status" value="1"/>
</dbReference>
<feature type="compositionally biased region" description="Polar residues" evidence="2">
    <location>
        <begin position="1874"/>
        <end position="1886"/>
    </location>
</feature>
<keyword evidence="1" id="KW-0344">Guanine-nucleotide releasing factor</keyword>
<evidence type="ECO:0000259" key="4">
    <source>
        <dbReference type="PROSITE" id="PS51498"/>
    </source>
</evidence>
<feature type="compositionally biased region" description="Polar residues" evidence="2">
    <location>
        <begin position="2049"/>
        <end position="2062"/>
    </location>
</feature>
<evidence type="ECO:0000256" key="2">
    <source>
        <dbReference type="SAM" id="MobiDB-lite"/>
    </source>
</evidence>
<dbReference type="GO" id="GO:0032483">
    <property type="term" value="P:regulation of Rab protein signal transduction"/>
    <property type="evidence" value="ECO:0007669"/>
    <property type="project" value="TreeGrafter"/>
</dbReference>
<accession>A0AAV2SVP9</accession>
<dbReference type="InterPro" id="IPR043153">
    <property type="entry name" value="DENN_C"/>
</dbReference>
<dbReference type="Gene3D" id="3.30.450.200">
    <property type="match status" value="1"/>
</dbReference>
<dbReference type="SMART" id="SM00799">
    <property type="entry name" value="DENN"/>
    <property type="match status" value="1"/>
</dbReference>
<comment type="caution">
    <text evidence="5">The sequence shown here is derived from an EMBL/GenBank/DDBJ whole genome shotgun (WGS) entry which is preliminary data.</text>
</comment>
<feature type="region of interest" description="Disordered" evidence="2">
    <location>
        <begin position="2039"/>
        <end position="2062"/>
    </location>
</feature>
<dbReference type="InterPro" id="IPR051696">
    <property type="entry name" value="DENN_Domain_GEFs"/>
</dbReference>
<feature type="region of interest" description="Disordered" evidence="2">
    <location>
        <begin position="1389"/>
        <end position="1530"/>
    </location>
</feature>
<reference evidence="5" key="1">
    <citation type="submission" date="2024-06" db="EMBL/GenBank/DDBJ databases">
        <authorList>
            <person name="Liu X."/>
            <person name="Lenzi L."/>
            <person name="Haldenby T S."/>
            <person name="Uol C."/>
        </authorList>
    </citation>
    <scope>NUCLEOTIDE SEQUENCE</scope>
</reference>
<sequence length="2238" mass="246062">MDSWDGCLRNPKRLAEYFVICGLPKEPRPYDLSKVVTHAEEIIIPDSTLDFTRFPEPITDIAVVNAKNKDQLPYGFHPITRSCTGKHKACVSLNKGEDVYIGFRRGRDKPPIKNISLFAESPNSRLKEGARKIPYAVGGESADFGSTLRSLYLCYDRASPDDGIDQIAVTDICIVVASKHESCPPAFSQVPEALNNGLMSKIYLCYRKSLVKQYIITYEPEVLFWYRVPAPTIAIETEQSNDHTGQHEAPQAESNAPPAVRVDVTSPLSAPPSESNSCKSLDPDICQVANFCLPWGASIESWSVDQAPPSPKFFTFVLTNESYQRLYGVAFTFHEPYDIKQLDMDKCYRLGIDPELIPSENNPSAEDAVTTEEVDTHHEEEITARQGHFLCARLGDRVIGVTKTICLLSRWSFPVAFTNFLAFLYSRCLPHAKNDPIPLERYLAYFLCEVPFPDQSTPNVRVQLCAAPIVLHMPDETNASSSDEPFFLLLDCLGVDVTIQLLVLMLTEQKILLTSIHHYLLTQIGEALTAMIFPLRWTVVYIPFVYMGCIHVIQSPPPYLIGVDSRFFDFFRLPPGGDVTCVDLDTGNYKPMESSGHVLLDSKMLPKKPTKQLKAELTKLHQEVVDLRRAKQNRTNQILFASLFSESGSQLADEEMSSLQKRMLLGGRIRGAFTRFMASLLKDYRHYLIPVRNAKRDVLFDAPGFIKESAEKHGRPFYQALFDTQHWANFVRDRTYASPRDEELACFDDYIDRLGGDSSSASGSQSLASSHGSLRGSGDGNSLLSRHGSQDEAAMFRMLSTQQIDSECTRIIEPPNWPLPKLATAGTGVCATNKVEQLTPTVTRTEHHSSARDLVPISLDTKLLDHLAAYAFRIRAEADSDYPTNSFRNLDWTDSGLIGSNSLLNPIGLDTNQLVADNGCGVAHSASSNSLPPQATDSTTSVVPARSRFARDPWLLGSSANPSPIPKRVASSGKFSLIGLPTSYPIPVPNHVILRRSPQELSHALEIGIHAARDGGLTWSRHIVASMYSLWFMLLPSCLSSIHAQLSLIEGMPTEVVANKISTYIQDAVKMLDKFRYYRFDFPDQVYLRVLLVLIFQNRPTDISLSNFLDAYKWNGSSIGIANHIYKACLKESKERERLAREQAHRCPVNIHRRSASLCCSPSELGTVQSAPDFVSLENKKASSNVLPGAKPQVEQNMTHRRSSSTATTGSLNALTTGSVGPAKSETDSGLILTTTGEEPEGESEHTTGPHSELPISRPVSSAKPPLKNNGTNHEHSTMSSAVVKQDSTAPLATADDLDLGYDTLSRPVDPVDGASSLRRQSDAGSYVAPEHGNSHIVEARGPPPSAVNPNHHEPSTTSGPVLSLSKSMEAFSLQSSEHAGPSRKYAALIGGGRNRSTGLVGRGKSESPSTSTAKEPRLDPTARVHQSPASCLPPVGRLTASKSSRSRRSTSRSTTSSSRSRSDSASPEVECTGVYRTEYWGLNTTPSGQSLDKPDSESKESYRDSEDTREGANDADDEQEGDPRPRGSLDYLSNALSNFGKSTSKFMSRLNVDRSFRGLFVGNSGGPIANNSPWSPRTSGRRATAGSLESVQTNPETGVLQTIRHWARTPVDGSARSHEENSADSVTLSYPKPTEFRLVNLKVLHDLMLYQDSWYNIAGPLAVGTPNLRCFPATTTGFTFSRSCRVSSPQIDLRAGNPSLAQRTPSRECSVSSFDSSKCSSKVPITDDTSIFAASATAIGANSGSAAGCTSMSSDHPSAEVSSPESDTVNARVTQLFVCISTCNLCPKCDVSIHDEEIMAAWSPDDTEQRIRCPFCAHYFVPQMTIRIIGEVDGSGTSATLGSGCSPIVSHRRPPPANLSETNRTVVSGRGVSPNSRENTANAGQRRTSLKGLMEFTHLYLSPFVLRKNLETVLQREEDDYFRVRSPKHSLLYRHESLTWNLVWHLHRLGLPNHLLDFLPVWMMDRQLDQRVRLTQGALTKRMEGNGGKIPDVFLQVQLSPDLPVMISLRWNAYQKARSMASKPFYKQWLRLRSERMPPKAVSPPMSPTTGPSLSPSELGISASSSCPMQATLARVMQAFSANSVRFAMDALIQFRISIYYNAPISTVIRTCPALHDPPAETPVSSTTVAAADVHKAPLTATSGKTSKAKVGSSSETRSRCSDVHHCDGSLYRELLFFALTYLPRGSFNVVKFDKDYSEAFNWYSLNEYSFVHPIDCPPSCVAAGCRQMLRGLSLIP</sequence>
<feature type="region of interest" description="Disordered" evidence="2">
    <location>
        <begin position="1844"/>
        <end position="1886"/>
    </location>
</feature>
<feature type="compositionally biased region" description="Polar residues" evidence="2">
    <location>
        <begin position="1278"/>
        <end position="1287"/>
    </location>
</feature>
<feature type="region of interest" description="Disordered" evidence="2">
    <location>
        <begin position="757"/>
        <end position="787"/>
    </location>
</feature>
<dbReference type="PROSITE" id="PS51498">
    <property type="entry name" value="MABP"/>
    <property type="match status" value="1"/>
</dbReference>
<dbReference type="Pfam" id="PF03455">
    <property type="entry name" value="dDENN"/>
    <property type="match status" value="1"/>
</dbReference>
<dbReference type="InterPro" id="IPR005113">
    <property type="entry name" value="uDENN_dom"/>
</dbReference>